<accession>A0A0E9RRV9</accession>
<proteinExistence type="predicted"/>
<evidence type="ECO:0000313" key="1">
    <source>
        <dbReference type="EMBL" id="JAH31864.1"/>
    </source>
</evidence>
<dbReference type="AlphaFoldDB" id="A0A0E9RRV9"/>
<protein>
    <submittedName>
        <fullName evidence="1">Uncharacterized protein</fullName>
    </submittedName>
</protein>
<reference evidence="1" key="2">
    <citation type="journal article" date="2015" name="Fish Shellfish Immunol.">
        <title>Early steps in the European eel (Anguilla anguilla)-Vibrio vulnificus interaction in the gills: Role of the RtxA13 toxin.</title>
        <authorList>
            <person name="Callol A."/>
            <person name="Pajuelo D."/>
            <person name="Ebbesson L."/>
            <person name="Teles M."/>
            <person name="MacKenzie S."/>
            <person name="Amaro C."/>
        </authorList>
    </citation>
    <scope>NUCLEOTIDE SEQUENCE</scope>
</reference>
<organism evidence="1">
    <name type="scientific">Anguilla anguilla</name>
    <name type="common">European freshwater eel</name>
    <name type="synonym">Muraena anguilla</name>
    <dbReference type="NCBI Taxonomy" id="7936"/>
    <lineage>
        <taxon>Eukaryota</taxon>
        <taxon>Metazoa</taxon>
        <taxon>Chordata</taxon>
        <taxon>Craniata</taxon>
        <taxon>Vertebrata</taxon>
        <taxon>Euteleostomi</taxon>
        <taxon>Actinopterygii</taxon>
        <taxon>Neopterygii</taxon>
        <taxon>Teleostei</taxon>
        <taxon>Anguilliformes</taxon>
        <taxon>Anguillidae</taxon>
        <taxon>Anguilla</taxon>
    </lineage>
</organism>
<reference evidence="1" key="1">
    <citation type="submission" date="2014-11" db="EMBL/GenBank/DDBJ databases">
        <authorList>
            <person name="Amaro Gonzalez C."/>
        </authorList>
    </citation>
    <scope>NUCLEOTIDE SEQUENCE</scope>
</reference>
<dbReference type="EMBL" id="GBXM01076713">
    <property type="protein sequence ID" value="JAH31864.1"/>
    <property type="molecule type" value="Transcribed_RNA"/>
</dbReference>
<sequence>MQKVNLKKIKGGVSLLLSLVLQSAPLPTLKSTYPLAILMLKHFTSIH</sequence>
<name>A0A0E9RRV9_ANGAN</name>